<proteinExistence type="predicted"/>
<evidence type="ECO:0000313" key="2">
    <source>
        <dbReference type="Proteomes" id="UP000023152"/>
    </source>
</evidence>
<organism evidence="1 2">
    <name type="scientific">Reticulomyxa filosa</name>
    <dbReference type="NCBI Taxonomy" id="46433"/>
    <lineage>
        <taxon>Eukaryota</taxon>
        <taxon>Sar</taxon>
        <taxon>Rhizaria</taxon>
        <taxon>Retaria</taxon>
        <taxon>Foraminifera</taxon>
        <taxon>Monothalamids</taxon>
        <taxon>Reticulomyxidae</taxon>
        <taxon>Reticulomyxa</taxon>
    </lineage>
</organism>
<dbReference type="AlphaFoldDB" id="X6MPE3"/>
<sequence length="94" mass="11387">MKYKNNSKFEHDSISQSFNTWIRYNKDTNIRGLIGEMNNDLLFITHYPKNDEQNKIFQYEKLLICPALNDFTTYSFIYLYDFIFLFANMKEQGM</sequence>
<evidence type="ECO:0000313" key="1">
    <source>
        <dbReference type="EMBL" id="ETO15729.1"/>
    </source>
</evidence>
<accession>X6MPE3</accession>
<comment type="caution">
    <text evidence="1">The sequence shown here is derived from an EMBL/GenBank/DDBJ whole genome shotgun (WGS) entry which is preliminary data.</text>
</comment>
<reference evidence="1 2" key="1">
    <citation type="journal article" date="2013" name="Curr. Biol.">
        <title>The Genome of the Foraminiferan Reticulomyxa filosa.</title>
        <authorList>
            <person name="Glockner G."/>
            <person name="Hulsmann N."/>
            <person name="Schleicher M."/>
            <person name="Noegel A.A."/>
            <person name="Eichinger L."/>
            <person name="Gallinger C."/>
            <person name="Pawlowski J."/>
            <person name="Sierra R."/>
            <person name="Euteneuer U."/>
            <person name="Pillet L."/>
            <person name="Moustafa A."/>
            <person name="Platzer M."/>
            <person name="Groth M."/>
            <person name="Szafranski K."/>
            <person name="Schliwa M."/>
        </authorList>
    </citation>
    <scope>NUCLEOTIDE SEQUENCE [LARGE SCALE GENOMIC DNA]</scope>
</reference>
<name>X6MPE3_RETFI</name>
<keyword evidence="2" id="KW-1185">Reference proteome</keyword>
<protein>
    <submittedName>
        <fullName evidence="1">Uncharacterized protein</fullName>
    </submittedName>
</protein>
<gene>
    <name evidence="1" type="ORF">RFI_21635</name>
</gene>
<dbReference type="EMBL" id="ASPP01018841">
    <property type="protein sequence ID" value="ETO15729.1"/>
    <property type="molecule type" value="Genomic_DNA"/>
</dbReference>
<dbReference type="Proteomes" id="UP000023152">
    <property type="component" value="Unassembled WGS sequence"/>
</dbReference>